<gene>
    <name evidence="1" type="ORF">T190607A01A_10541</name>
</gene>
<evidence type="ECO:0000313" key="1">
    <source>
        <dbReference type="EMBL" id="CAL2077504.1"/>
    </source>
</evidence>
<protein>
    <submittedName>
        <fullName evidence="1">Uncharacterized protein</fullName>
    </submittedName>
</protein>
<evidence type="ECO:0000313" key="2">
    <source>
        <dbReference type="Proteomes" id="UP001497416"/>
    </source>
</evidence>
<name>A0ABM9NSN6_9FLAO</name>
<proteinExistence type="predicted"/>
<dbReference type="EMBL" id="CAXIXY010000003">
    <property type="protein sequence ID" value="CAL2077504.1"/>
    <property type="molecule type" value="Genomic_DNA"/>
</dbReference>
<accession>A0ABM9NSN6</accession>
<dbReference type="Proteomes" id="UP001497416">
    <property type="component" value="Unassembled WGS sequence"/>
</dbReference>
<sequence>MKKTTLISIISAVLLMHCQDPYNMDILSDRPTLTNDTIIDLDTIVKIDTIVEIDTINVDTIIPPDSLARNHSQNSNDIARITKNSQYYKKSYNELMSIVKHDSN</sequence>
<organism evidence="1 2">
    <name type="scientific">Tenacibaculum platacis</name>
    <dbReference type="NCBI Taxonomy" id="3137852"/>
    <lineage>
        <taxon>Bacteria</taxon>
        <taxon>Pseudomonadati</taxon>
        <taxon>Bacteroidota</taxon>
        <taxon>Flavobacteriia</taxon>
        <taxon>Flavobacteriales</taxon>
        <taxon>Flavobacteriaceae</taxon>
        <taxon>Tenacibaculum</taxon>
    </lineage>
</organism>
<dbReference type="RefSeq" id="WP_348710149.1">
    <property type="nucleotide sequence ID" value="NZ_CAXIXY010000003.1"/>
</dbReference>
<keyword evidence="2" id="KW-1185">Reference proteome</keyword>
<reference evidence="1 2" key="1">
    <citation type="submission" date="2024-05" db="EMBL/GenBank/DDBJ databases">
        <authorList>
            <person name="Duchaud E."/>
        </authorList>
    </citation>
    <scope>NUCLEOTIDE SEQUENCE [LARGE SCALE GENOMIC DNA]</scope>
    <source>
        <strain evidence="1">Ena-SAMPLE-TAB-13-05-2024-13:56:06:370-140302</strain>
    </source>
</reference>
<comment type="caution">
    <text evidence="1">The sequence shown here is derived from an EMBL/GenBank/DDBJ whole genome shotgun (WGS) entry which is preliminary data.</text>
</comment>